<dbReference type="Pfam" id="PF04542">
    <property type="entry name" value="Sigma70_r2"/>
    <property type="match status" value="1"/>
</dbReference>
<evidence type="ECO:0000256" key="1">
    <source>
        <dbReference type="ARBA" id="ARBA00010641"/>
    </source>
</evidence>
<comment type="similarity">
    <text evidence="1">Belongs to the sigma-70 factor family. ECF subfamily.</text>
</comment>
<name>A0A9D0Z9H5_9FIRM</name>
<dbReference type="InterPro" id="IPR007627">
    <property type="entry name" value="RNA_pol_sigma70_r2"/>
</dbReference>
<evidence type="ECO:0000259" key="5">
    <source>
        <dbReference type="Pfam" id="PF04542"/>
    </source>
</evidence>
<dbReference type="SUPFAM" id="SSF88946">
    <property type="entry name" value="Sigma2 domain of RNA polymerase sigma factors"/>
    <property type="match status" value="1"/>
</dbReference>
<dbReference type="AlphaFoldDB" id="A0A9D0Z9H5"/>
<evidence type="ECO:0000313" key="7">
    <source>
        <dbReference type="EMBL" id="HIQ71622.1"/>
    </source>
</evidence>
<evidence type="ECO:0000256" key="3">
    <source>
        <dbReference type="ARBA" id="ARBA00023082"/>
    </source>
</evidence>
<reference evidence="7" key="1">
    <citation type="submission" date="2020-10" db="EMBL/GenBank/DDBJ databases">
        <authorList>
            <person name="Gilroy R."/>
        </authorList>
    </citation>
    <scope>NUCLEOTIDE SEQUENCE</scope>
    <source>
        <strain evidence="7">ChiSxjej2B14-6234</strain>
    </source>
</reference>
<evidence type="ECO:0000256" key="4">
    <source>
        <dbReference type="ARBA" id="ARBA00023163"/>
    </source>
</evidence>
<protein>
    <submittedName>
        <fullName evidence="7">Sigma-70 family RNA polymerase sigma factor</fullName>
    </submittedName>
</protein>
<organism evidence="7 8">
    <name type="scientific">Candidatus Onthenecus intestinigallinarum</name>
    <dbReference type="NCBI Taxonomy" id="2840875"/>
    <lineage>
        <taxon>Bacteria</taxon>
        <taxon>Bacillati</taxon>
        <taxon>Bacillota</taxon>
        <taxon>Clostridia</taxon>
        <taxon>Eubacteriales</taxon>
        <taxon>Candidatus Onthenecus</taxon>
    </lineage>
</organism>
<dbReference type="InterPro" id="IPR013324">
    <property type="entry name" value="RNA_pol_sigma_r3/r4-like"/>
</dbReference>
<dbReference type="PANTHER" id="PTHR43133">
    <property type="entry name" value="RNA POLYMERASE ECF-TYPE SIGMA FACTO"/>
    <property type="match status" value="1"/>
</dbReference>
<dbReference type="GO" id="GO:0003677">
    <property type="term" value="F:DNA binding"/>
    <property type="evidence" value="ECO:0007669"/>
    <property type="project" value="InterPro"/>
</dbReference>
<feature type="domain" description="RNA polymerase sigma factor 70 region 4 type 2" evidence="6">
    <location>
        <begin position="97"/>
        <end position="147"/>
    </location>
</feature>
<accession>A0A9D0Z9H5</accession>
<dbReference type="NCBIfam" id="TIGR02937">
    <property type="entry name" value="sigma70-ECF"/>
    <property type="match status" value="1"/>
</dbReference>
<comment type="caution">
    <text evidence="7">The sequence shown here is derived from an EMBL/GenBank/DDBJ whole genome shotgun (WGS) entry which is preliminary data.</text>
</comment>
<dbReference type="InterPro" id="IPR039425">
    <property type="entry name" value="RNA_pol_sigma-70-like"/>
</dbReference>
<dbReference type="SUPFAM" id="SSF88659">
    <property type="entry name" value="Sigma3 and sigma4 domains of RNA polymerase sigma factors"/>
    <property type="match status" value="1"/>
</dbReference>
<dbReference type="Gene3D" id="1.10.10.10">
    <property type="entry name" value="Winged helix-like DNA-binding domain superfamily/Winged helix DNA-binding domain"/>
    <property type="match status" value="1"/>
</dbReference>
<dbReference type="InterPro" id="IPR013249">
    <property type="entry name" value="RNA_pol_sigma70_r4_t2"/>
</dbReference>
<evidence type="ECO:0000313" key="8">
    <source>
        <dbReference type="Proteomes" id="UP000886887"/>
    </source>
</evidence>
<dbReference type="Pfam" id="PF08281">
    <property type="entry name" value="Sigma70_r4_2"/>
    <property type="match status" value="1"/>
</dbReference>
<reference evidence="7" key="2">
    <citation type="journal article" date="2021" name="PeerJ">
        <title>Extensive microbial diversity within the chicken gut microbiome revealed by metagenomics and culture.</title>
        <authorList>
            <person name="Gilroy R."/>
            <person name="Ravi A."/>
            <person name="Getino M."/>
            <person name="Pursley I."/>
            <person name="Horton D.L."/>
            <person name="Alikhan N.F."/>
            <person name="Baker D."/>
            <person name="Gharbi K."/>
            <person name="Hall N."/>
            <person name="Watson M."/>
            <person name="Adriaenssens E.M."/>
            <person name="Foster-Nyarko E."/>
            <person name="Jarju S."/>
            <person name="Secka A."/>
            <person name="Antonio M."/>
            <person name="Oren A."/>
            <person name="Chaudhuri R.R."/>
            <person name="La Ragione R."/>
            <person name="Hildebrand F."/>
            <person name="Pallen M.J."/>
        </authorList>
    </citation>
    <scope>NUCLEOTIDE SEQUENCE</scope>
    <source>
        <strain evidence="7">ChiSxjej2B14-6234</strain>
    </source>
</reference>
<dbReference type="InterPro" id="IPR014284">
    <property type="entry name" value="RNA_pol_sigma-70_dom"/>
</dbReference>
<dbReference type="GO" id="GO:0006352">
    <property type="term" value="P:DNA-templated transcription initiation"/>
    <property type="evidence" value="ECO:0007669"/>
    <property type="project" value="InterPro"/>
</dbReference>
<dbReference type="InterPro" id="IPR013325">
    <property type="entry name" value="RNA_pol_sigma_r2"/>
</dbReference>
<dbReference type="Proteomes" id="UP000886887">
    <property type="component" value="Unassembled WGS sequence"/>
</dbReference>
<keyword evidence="2" id="KW-0805">Transcription regulation</keyword>
<sequence length="157" mass="18149">MVDDATFTRESSAMLPGLYRLSMSILHAQADAQDAVQQGLLRAWAARDRARPESLRAWITRIVINECRNIQRSRMRVFPAERVAEPAPQHVPEDLGLYEAIDGLTEKLRTPLLLRYMERYTEREIAASLGVPVTTVKNRLYRARRALERRLSEVRFE</sequence>
<keyword evidence="3" id="KW-0731">Sigma factor</keyword>
<keyword evidence="4" id="KW-0804">Transcription</keyword>
<gene>
    <name evidence="7" type="ORF">IAB73_05375</name>
</gene>
<dbReference type="GO" id="GO:0016987">
    <property type="term" value="F:sigma factor activity"/>
    <property type="evidence" value="ECO:0007669"/>
    <property type="project" value="UniProtKB-KW"/>
</dbReference>
<dbReference type="InterPro" id="IPR036388">
    <property type="entry name" value="WH-like_DNA-bd_sf"/>
</dbReference>
<dbReference type="Gene3D" id="1.10.1740.10">
    <property type="match status" value="1"/>
</dbReference>
<evidence type="ECO:0000256" key="2">
    <source>
        <dbReference type="ARBA" id="ARBA00023015"/>
    </source>
</evidence>
<feature type="domain" description="RNA polymerase sigma-70 region 2" evidence="5">
    <location>
        <begin position="14"/>
        <end position="76"/>
    </location>
</feature>
<evidence type="ECO:0000259" key="6">
    <source>
        <dbReference type="Pfam" id="PF08281"/>
    </source>
</evidence>
<proteinExistence type="inferred from homology"/>
<dbReference type="EMBL" id="DVFJ01000015">
    <property type="protein sequence ID" value="HIQ71622.1"/>
    <property type="molecule type" value="Genomic_DNA"/>
</dbReference>
<dbReference type="PANTHER" id="PTHR43133:SF51">
    <property type="entry name" value="RNA POLYMERASE SIGMA FACTOR"/>
    <property type="match status" value="1"/>
</dbReference>